<dbReference type="SUPFAM" id="SSF52402">
    <property type="entry name" value="Adenine nucleotide alpha hydrolases-like"/>
    <property type="match status" value="1"/>
</dbReference>
<dbReference type="AlphaFoldDB" id="A0A542DE14"/>
<dbReference type="InterPro" id="IPR006015">
    <property type="entry name" value="Universal_stress_UspA"/>
</dbReference>
<keyword evidence="4" id="KW-1185">Reference proteome</keyword>
<dbReference type="PANTHER" id="PTHR46268:SF6">
    <property type="entry name" value="UNIVERSAL STRESS PROTEIN UP12"/>
    <property type="match status" value="1"/>
</dbReference>
<dbReference type="Gene3D" id="3.40.50.620">
    <property type="entry name" value="HUPs"/>
    <property type="match status" value="2"/>
</dbReference>
<dbReference type="PANTHER" id="PTHR46268">
    <property type="entry name" value="STRESS RESPONSE PROTEIN NHAX"/>
    <property type="match status" value="1"/>
</dbReference>
<dbReference type="InterPro" id="IPR014729">
    <property type="entry name" value="Rossmann-like_a/b/a_fold"/>
</dbReference>
<gene>
    <name evidence="3" type="ORF">FB471_0977</name>
</gene>
<proteinExistence type="inferred from homology"/>
<dbReference type="Proteomes" id="UP000320876">
    <property type="component" value="Unassembled WGS sequence"/>
</dbReference>
<dbReference type="InterPro" id="IPR006016">
    <property type="entry name" value="UspA"/>
</dbReference>
<feature type="domain" description="UspA" evidence="2">
    <location>
        <begin position="7"/>
        <end position="143"/>
    </location>
</feature>
<evidence type="ECO:0000313" key="3">
    <source>
        <dbReference type="EMBL" id="TQJ01303.1"/>
    </source>
</evidence>
<evidence type="ECO:0000259" key="2">
    <source>
        <dbReference type="Pfam" id="PF00582"/>
    </source>
</evidence>
<evidence type="ECO:0000313" key="4">
    <source>
        <dbReference type="Proteomes" id="UP000320876"/>
    </source>
</evidence>
<accession>A0A542DE14</accession>
<feature type="domain" description="UspA" evidence="2">
    <location>
        <begin position="155"/>
        <end position="260"/>
    </location>
</feature>
<organism evidence="3 4">
    <name type="scientific">Amycolatopsis cihanbeyliensis</name>
    <dbReference type="NCBI Taxonomy" id="1128664"/>
    <lineage>
        <taxon>Bacteria</taxon>
        <taxon>Bacillati</taxon>
        <taxon>Actinomycetota</taxon>
        <taxon>Actinomycetes</taxon>
        <taxon>Pseudonocardiales</taxon>
        <taxon>Pseudonocardiaceae</taxon>
        <taxon>Amycolatopsis</taxon>
    </lineage>
</organism>
<sequence>MTAHNLPVLVGVDGSEASRLAVSWAADEAVRRIAPLRLVHCYGLPPFSYAEGVPPSGWTDALRSRSGQFLAAAEQQARHDRPSLAVTTEPVADTPVPALLELSTSARLVVLGSAGTGGCVGLLLGSTVSSVAAHAHCPVAVVRERPDGTVPAAGHVLLGVDGGPVGEAAIAFEEAALRGAPLGALHAWSDADDTQVFSTSRLAFDFEPLRDAEERVLAERLAGEVPRRARRARPGAGQAEAKAARAQPAGPAVVVGSRGRAVSAACSWVRPARRCCTTRRAR</sequence>
<comment type="caution">
    <text evidence="3">The sequence shown here is derived from an EMBL/GenBank/DDBJ whole genome shotgun (WGS) entry which is preliminary data.</text>
</comment>
<evidence type="ECO:0000256" key="1">
    <source>
        <dbReference type="ARBA" id="ARBA00008791"/>
    </source>
</evidence>
<protein>
    <submittedName>
        <fullName evidence="3">Nucleotide-binding universal stress UspA family protein</fullName>
    </submittedName>
</protein>
<name>A0A542DE14_AMYCI</name>
<reference evidence="3 4" key="1">
    <citation type="submission" date="2019-06" db="EMBL/GenBank/DDBJ databases">
        <title>Sequencing the genomes of 1000 actinobacteria strains.</title>
        <authorList>
            <person name="Klenk H.-P."/>
        </authorList>
    </citation>
    <scope>NUCLEOTIDE SEQUENCE [LARGE SCALE GENOMIC DNA]</scope>
    <source>
        <strain evidence="3 4">DSM 45679</strain>
    </source>
</reference>
<dbReference type="EMBL" id="VFML01000001">
    <property type="protein sequence ID" value="TQJ01303.1"/>
    <property type="molecule type" value="Genomic_DNA"/>
</dbReference>
<comment type="similarity">
    <text evidence="1">Belongs to the universal stress protein A family.</text>
</comment>
<dbReference type="PRINTS" id="PR01438">
    <property type="entry name" value="UNVRSLSTRESS"/>
</dbReference>
<dbReference type="Pfam" id="PF00582">
    <property type="entry name" value="Usp"/>
    <property type="match status" value="2"/>
</dbReference>